<dbReference type="Pfam" id="PF00266">
    <property type="entry name" value="Aminotran_5"/>
    <property type="match status" value="1"/>
</dbReference>
<evidence type="ECO:0000259" key="1">
    <source>
        <dbReference type="Pfam" id="PF00266"/>
    </source>
</evidence>
<dbReference type="InterPro" id="IPR010969">
    <property type="entry name" value="Cys_dSase-rel_unknwn_funct"/>
</dbReference>
<dbReference type="Gene3D" id="3.90.1150.10">
    <property type="entry name" value="Aspartate Aminotransferase, domain 1"/>
    <property type="match status" value="1"/>
</dbReference>
<proteinExistence type="predicted"/>
<dbReference type="Proteomes" id="UP000053370">
    <property type="component" value="Unassembled WGS sequence"/>
</dbReference>
<dbReference type="PANTHER" id="PTHR43586:SF4">
    <property type="entry name" value="ISOPENICILLIN N EPIMERASE"/>
    <property type="match status" value="1"/>
</dbReference>
<evidence type="ECO:0000313" key="3">
    <source>
        <dbReference type="Proteomes" id="UP000053370"/>
    </source>
</evidence>
<dbReference type="SUPFAM" id="SSF53383">
    <property type="entry name" value="PLP-dependent transferases"/>
    <property type="match status" value="1"/>
</dbReference>
<reference evidence="2" key="1">
    <citation type="journal article" date="2015" name="Genome Announc.">
        <title>Draft Genome Sequence of Anaerolineae Strain TC1, a Novel Isolate from a Methanogenic Wastewater Treatment System.</title>
        <authorList>
            <person name="Matsuura N."/>
            <person name="Tourlousse D.M."/>
            <person name="Sun L."/>
            <person name="Toyonaga M."/>
            <person name="Kuroda K."/>
            <person name="Ohashi A."/>
            <person name="Cruz R."/>
            <person name="Yamaguchi T."/>
            <person name="Sekiguchi Y."/>
        </authorList>
    </citation>
    <scope>NUCLEOTIDE SEQUENCE [LARGE SCALE GENOMIC DNA]</scope>
    <source>
        <strain evidence="2">TC1</strain>
    </source>
</reference>
<dbReference type="NCBIfam" id="TIGR01977">
    <property type="entry name" value="am_tr_V_EF2568"/>
    <property type="match status" value="1"/>
</dbReference>
<dbReference type="AlphaFoldDB" id="A0A0S7BJI1"/>
<evidence type="ECO:0000313" key="2">
    <source>
        <dbReference type="EMBL" id="GAP40493.1"/>
    </source>
</evidence>
<dbReference type="PANTHER" id="PTHR43586">
    <property type="entry name" value="CYSTEINE DESULFURASE"/>
    <property type="match status" value="1"/>
</dbReference>
<name>A0A0S7BJI1_9CHLR</name>
<gene>
    <name evidence="2" type="ORF">ATC1_13469</name>
</gene>
<dbReference type="InterPro" id="IPR015421">
    <property type="entry name" value="PyrdxlP-dep_Trfase_major"/>
</dbReference>
<dbReference type="InterPro" id="IPR015424">
    <property type="entry name" value="PyrdxlP-dep_Trfase"/>
</dbReference>
<dbReference type="Gene3D" id="3.40.640.10">
    <property type="entry name" value="Type I PLP-dependent aspartate aminotransferase-like (Major domain)"/>
    <property type="match status" value="1"/>
</dbReference>
<keyword evidence="3" id="KW-1185">Reference proteome</keyword>
<dbReference type="OrthoDB" id="9804366at2"/>
<dbReference type="EMBL" id="DF968181">
    <property type="protein sequence ID" value="GAP40493.1"/>
    <property type="molecule type" value="Genomic_DNA"/>
</dbReference>
<organism evidence="2">
    <name type="scientific">Flexilinea flocculi</name>
    <dbReference type="NCBI Taxonomy" id="1678840"/>
    <lineage>
        <taxon>Bacteria</taxon>
        <taxon>Bacillati</taxon>
        <taxon>Chloroflexota</taxon>
        <taxon>Anaerolineae</taxon>
        <taxon>Anaerolineales</taxon>
        <taxon>Anaerolineaceae</taxon>
        <taxon>Flexilinea</taxon>
    </lineage>
</organism>
<accession>A0A0S7BJI1</accession>
<dbReference type="InterPro" id="IPR015422">
    <property type="entry name" value="PyrdxlP-dep_Trfase_small"/>
</dbReference>
<dbReference type="RefSeq" id="WP_062279823.1">
    <property type="nucleotide sequence ID" value="NZ_DF968181.1"/>
</dbReference>
<feature type="domain" description="Aminotransferase class V" evidence="1">
    <location>
        <begin position="4"/>
        <end position="372"/>
    </location>
</feature>
<dbReference type="PATRIC" id="fig|1678840.3.peg.1762"/>
<dbReference type="InterPro" id="IPR000192">
    <property type="entry name" value="Aminotrans_V_dom"/>
</dbReference>
<protein>
    <submittedName>
        <fullName evidence="2">Cysteine desulfurase family protein</fullName>
    </submittedName>
</protein>
<sequence>MTVIYMDNAATSWPKPAEVSAAMIKTMEEAGGNAGRGGHRFAVAAGEILYQVRETVAAFFGSDDPFRVTFTANATESINLILKGYLKQGDHVLVSPLEHNAVMRPLQFLSQQNIQWSVLPAGKDGRINPALIEPMIRQNTRLFVICHESNVNGVIQPLHEISEIAHSYQIPVLADCSQSAGSIPIAIDCEGIDFLAFTGHKSLLGPVGTGGIVWGSHVDVNQIFPLKQGGTGSASDRYVQPDFLPDKFESGTLNTVGLAGLKAGIDWINRNQQNLVYLKKGELFREFLNEIRSIRRVHVFCAEKIENQGFVFSLTIDGIDNGFAAQWLDEEKGILSRVGLHCAPLAHRFLHSFPAGTIRFAASPFTTSQDFEACIEAVKILAENTTTLH</sequence>
<dbReference type="STRING" id="1678840.ATC1_13469"/>